<dbReference type="Proteomes" id="UP000814033">
    <property type="component" value="Unassembled WGS sequence"/>
</dbReference>
<evidence type="ECO:0000313" key="2">
    <source>
        <dbReference type="Proteomes" id="UP000814033"/>
    </source>
</evidence>
<organism evidence="1 2">
    <name type="scientific">Auriscalpium vulgare</name>
    <dbReference type="NCBI Taxonomy" id="40419"/>
    <lineage>
        <taxon>Eukaryota</taxon>
        <taxon>Fungi</taxon>
        <taxon>Dikarya</taxon>
        <taxon>Basidiomycota</taxon>
        <taxon>Agaricomycotina</taxon>
        <taxon>Agaricomycetes</taxon>
        <taxon>Russulales</taxon>
        <taxon>Auriscalpiaceae</taxon>
        <taxon>Auriscalpium</taxon>
    </lineage>
</organism>
<evidence type="ECO:0000313" key="1">
    <source>
        <dbReference type="EMBL" id="KAI0052145.1"/>
    </source>
</evidence>
<proteinExistence type="predicted"/>
<comment type="caution">
    <text evidence="1">The sequence shown here is derived from an EMBL/GenBank/DDBJ whole genome shotgun (WGS) entry which is preliminary data.</text>
</comment>
<accession>A0ACB8S6Z2</accession>
<dbReference type="EMBL" id="MU275847">
    <property type="protein sequence ID" value="KAI0052145.1"/>
    <property type="molecule type" value="Genomic_DNA"/>
</dbReference>
<protein>
    <submittedName>
        <fullName evidence="1">EXS-domain-containing protein</fullName>
    </submittedName>
</protein>
<keyword evidence="2" id="KW-1185">Reference proteome</keyword>
<sequence>MVRPHRWWLLRNIARQLSSGWRRVEFTDFWMGDQFCSLAFTLGNLYFLACAYSVGFDAHPDPWARCSRPHAWPVPFILAALPLLARLLQSFRRYSDSRLITHLINAGKYGAGISYYLSYYLWRHNGAGRGPTFVLWCLFGVLYSTYASAWDLLMDWSVLRPHAKVPLLRSELIYSGYIPISNVLIRFVWVLFIPARGPSVALRSFIAAMLEIVRRFQWNIYRLENEHLGNMDQYRITREVPLPYSFDDLSHETDIGDDDELLEREPVAR</sequence>
<reference evidence="1" key="2">
    <citation type="journal article" date="2022" name="New Phytol.">
        <title>Evolutionary transition to the ectomycorrhizal habit in the genomes of a hyperdiverse lineage of mushroom-forming fungi.</title>
        <authorList>
            <person name="Looney B."/>
            <person name="Miyauchi S."/>
            <person name="Morin E."/>
            <person name="Drula E."/>
            <person name="Courty P.E."/>
            <person name="Kohler A."/>
            <person name="Kuo A."/>
            <person name="LaButti K."/>
            <person name="Pangilinan J."/>
            <person name="Lipzen A."/>
            <person name="Riley R."/>
            <person name="Andreopoulos W."/>
            <person name="He G."/>
            <person name="Johnson J."/>
            <person name="Nolan M."/>
            <person name="Tritt A."/>
            <person name="Barry K.W."/>
            <person name="Grigoriev I.V."/>
            <person name="Nagy L.G."/>
            <person name="Hibbett D."/>
            <person name="Henrissat B."/>
            <person name="Matheny P.B."/>
            <person name="Labbe J."/>
            <person name="Martin F.M."/>
        </authorList>
    </citation>
    <scope>NUCLEOTIDE SEQUENCE</scope>
    <source>
        <strain evidence="1">FP105234-sp</strain>
    </source>
</reference>
<reference evidence="1" key="1">
    <citation type="submission" date="2021-02" db="EMBL/GenBank/DDBJ databases">
        <authorList>
            <consortium name="DOE Joint Genome Institute"/>
            <person name="Ahrendt S."/>
            <person name="Looney B.P."/>
            <person name="Miyauchi S."/>
            <person name="Morin E."/>
            <person name="Drula E."/>
            <person name="Courty P.E."/>
            <person name="Chicoki N."/>
            <person name="Fauchery L."/>
            <person name="Kohler A."/>
            <person name="Kuo A."/>
            <person name="Labutti K."/>
            <person name="Pangilinan J."/>
            <person name="Lipzen A."/>
            <person name="Riley R."/>
            <person name="Andreopoulos W."/>
            <person name="He G."/>
            <person name="Johnson J."/>
            <person name="Barry K.W."/>
            <person name="Grigoriev I.V."/>
            <person name="Nagy L."/>
            <person name="Hibbett D."/>
            <person name="Henrissat B."/>
            <person name="Matheny P.B."/>
            <person name="Labbe J."/>
            <person name="Martin F."/>
        </authorList>
    </citation>
    <scope>NUCLEOTIDE SEQUENCE</scope>
    <source>
        <strain evidence="1">FP105234-sp</strain>
    </source>
</reference>
<name>A0ACB8S6Z2_9AGAM</name>
<gene>
    <name evidence="1" type="ORF">FA95DRAFT_1580239</name>
</gene>